<organism evidence="2 3">
    <name type="scientific">Nannocystis pusilla</name>
    <dbReference type="NCBI Taxonomy" id="889268"/>
    <lineage>
        <taxon>Bacteria</taxon>
        <taxon>Pseudomonadati</taxon>
        <taxon>Myxococcota</taxon>
        <taxon>Polyangia</taxon>
        <taxon>Nannocystales</taxon>
        <taxon>Nannocystaceae</taxon>
        <taxon>Nannocystis</taxon>
    </lineage>
</organism>
<dbReference type="RefSeq" id="WP_224191041.1">
    <property type="nucleotide sequence ID" value="NZ_JAIRAU010000005.1"/>
</dbReference>
<comment type="caution">
    <text evidence="2">The sequence shown here is derived from an EMBL/GenBank/DDBJ whole genome shotgun (WGS) entry which is preliminary data.</text>
</comment>
<evidence type="ECO:0000313" key="2">
    <source>
        <dbReference type="EMBL" id="MBZ5709263.1"/>
    </source>
</evidence>
<accession>A0ABS7TM05</accession>
<feature type="region of interest" description="Disordered" evidence="1">
    <location>
        <begin position="25"/>
        <end position="92"/>
    </location>
</feature>
<evidence type="ECO:0000313" key="3">
    <source>
        <dbReference type="Proteomes" id="UP001139031"/>
    </source>
</evidence>
<gene>
    <name evidence="2" type="ORF">K7C98_08315</name>
</gene>
<proteinExistence type="predicted"/>
<evidence type="ECO:0000256" key="1">
    <source>
        <dbReference type="SAM" id="MobiDB-lite"/>
    </source>
</evidence>
<reference evidence="2" key="1">
    <citation type="submission" date="2021-08" db="EMBL/GenBank/DDBJ databases">
        <authorList>
            <person name="Stevens D.C."/>
        </authorList>
    </citation>
    <scope>NUCLEOTIDE SEQUENCE</scope>
    <source>
        <strain evidence="2">DSM 53165</strain>
    </source>
</reference>
<protein>
    <submittedName>
        <fullName evidence="2">Uncharacterized protein</fullName>
    </submittedName>
</protein>
<name>A0ABS7TM05_9BACT</name>
<dbReference type="Proteomes" id="UP001139031">
    <property type="component" value="Unassembled WGS sequence"/>
</dbReference>
<keyword evidence="3" id="KW-1185">Reference proteome</keyword>
<sequence length="312" mass="31691">MPSREPRISLCSLFIAVIACGPESPGQTATTDASGATTTTSVPSTGSATTTSPTTGTDATTTTTSSASSDAGPATTTGSADTQGFVMKPDLPPPVACDPWNDTCPRGQKCKPNDRDGWEAVCADIDEDPAGVGEACESDELALFDDCPDGTMCFGFLQGQDSLRCTPLCEGTPEASSCADVCSGCMKYGNKLFGVCPARCNPLADDCPAGLGCTTYVFEPRFFCSSFVRGAPGAGAPCVGPSDCESGTACLPANMLPSCAGESCCAPVCDLSQPDPCDAAYPGTVCAAWPTVNPDFHAECLPPDLGLCMAAP</sequence>
<feature type="compositionally biased region" description="Low complexity" evidence="1">
    <location>
        <begin position="28"/>
        <end position="82"/>
    </location>
</feature>
<dbReference type="PROSITE" id="PS51257">
    <property type="entry name" value="PROKAR_LIPOPROTEIN"/>
    <property type="match status" value="1"/>
</dbReference>
<dbReference type="EMBL" id="JAIRAU010000005">
    <property type="protein sequence ID" value="MBZ5709263.1"/>
    <property type="molecule type" value="Genomic_DNA"/>
</dbReference>